<dbReference type="Pfam" id="PF00581">
    <property type="entry name" value="Rhodanese"/>
    <property type="match status" value="1"/>
</dbReference>
<evidence type="ECO:0000313" key="3">
    <source>
        <dbReference type="Proteomes" id="UP000704762"/>
    </source>
</evidence>
<dbReference type="PANTHER" id="PTHR43031:SF1">
    <property type="entry name" value="PYRIDINE NUCLEOTIDE-DISULPHIDE OXIDOREDUCTASE"/>
    <property type="match status" value="1"/>
</dbReference>
<dbReference type="InterPro" id="IPR036873">
    <property type="entry name" value="Rhodanese-like_dom_sf"/>
</dbReference>
<dbReference type="RefSeq" id="WP_239578904.1">
    <property type="nucleotide sequence ID" value="NZ_BAAAQP010000002.1"/>
</dbReference>
<dbReference type="SMART" id="SM00450">
    <property type="entry name" value="RHOD"/>
    <property type="match status" value="1"/>
</dbReference>
<feature type="domain" description="Rhodanese" evidence="1">
    <location>
        <begin position="25"/>
        <end position="112"/>
    </location>
</feature>
<dbReference type="Gene3D" id="3.40.250.10">
    <property type="entry name" value="Rhodanese-like domain"/>
    <property type="match status" value="1"/>
</dbReference>
<dbReference type="SUPFAM" id="SSF52821">
    <property type="entry name" value="Rhodanese/Cell cycle control phosphatase"/>
    <property type="match status" value="1"/>
</dbReference>
<dbReference type="PROSITE" id="PS50206">
    <property type="entry name" value="RHODANESE_3"/>
    <property type="match status" value="1"/>
</dbReference>
<keyword evidence="3" id="KW-1185">Reference proteome</keyword>
<sequence length="121" mass="13114">MMRKLQALLGRPPSLTATEAHQSVEDDRAVLLDVRETNEWRAGHAPQALHITLSTLETRLEEIPTGRPIVTVCRSGRRSAAAANVLIRRGYEVANLTGGMNAWAAAGLPVITARNKPGQII</sequence>
<dbReference type="CDD" id="cd00158">
    <property type="entry name" value="RHOD"/>
    <property type="match status" value="1"/>
</dbReference>
<reference evidence="2 3" key="1">
    <citation type="submission" date="2021-01" db="EMBL/GenBank/DDBJ databases">
        <title>Sequencing the genomes of 1000 actinobacteria strains.</title>
        <authorList>
            <person name="Klenk H.-P."/>
        </authorList>
    </citation>
    <scope>NUCLEOTIDE SEQUENCE [LARGE SCALE GENOMIC DNA]</scope>
    <source>
        <strain evidence="2 3">DSM 18662</strain>
    </source>
</reference>
<accession>A0ABS2RJY9</accession>
<evidence type="ECO:0000259" key="1">
    <source>
        <dbReference type="PROSITE" id="PS50206"/>
    </source>
</evidence>
<gene>
    <name evidence="2" type="ORF">JOE57_001899</name>
</gene>
<dbReference type="PANTHER" id="PTHR43031">
    <property type="entry name" value="FAD-DEPENDENT OXIDOREDUCTASE"/>
    <property type="match status" value="1"/>
</dbReference>
<dbReference type="InterPro" id="IPR050229">
    <property type="entry name" value="GlpE_sulfurtransferase"/>
</dbReference>
<protein>
    <submittedName>
        <fullName evidence="2">Rhodanese-related sulfurtransferase</fullName>
    </submittedName>
</protein>
<dbReference type="Proteomes" id="UP000704762">
    <property type="component" value="Unassembled WGS sequence"/>
</dbReference>
<organism evidence="2 3">
    <name type="scientific">Microlunatus panaciterrae</name>
    <dbReference type="NCBI Taxonomy" id="400768"/>
    <lineage>
        <taxon>Bacteria</taxon>
        <taxon>Bacillati</taxon>
        <taxon>Actinomycetota</taxon>
        <taxon>Actinomycetes</taxon>
        <taxon>Propionibacteriales</taxon>
        <taxon>Propionibacteriaceae</taxon>
        <taxon>Microlunatus</taxon>
    </lineage>
</organism>
<proteinExistence type="predicted"/>
<dbReference type="EMBL" id="JAFBCF010000001">
    <property type="protein sequence ID" value="MBM7798978.1"/>
    <property type="molecule type" value="Genomic_DNA"/>
</dbReference>
<dbReference type="InterPro" id="IPR001763">
    <property type="entry name" value="Rhodanese-like_dom"/>
</dbReference>
<comment type="caution">
    <text evidence="2">The sequence shown here is derived from an EMBL/GenBank/DDBJ whole genome shotgun (WGS) entry which is preliminary data.</text>
</comment>
<evidence type="ECO:0000313" key="2">
    <source>
        <dbReference type="EMBL" id="MBM7798978.1"/>
    </source>
</evidence>
<name>A0ABS2RJY9_9ACTN</name>